<keyword evidence="13" id="KW-1185">Reference proteome</keyword>
<reference evidence="12 13" key="1">
    <citation type="journal article" date="2013" name="Proc. Natl. Acad. Sci. U.S.A.">
        <title>Fine-scale variation in meiotic recombination in Mimulus inferred from population shotgun sequencing.</title>
        <authorList>
            <person name="Hellsten U."/>
            <person name="Wright K.M."/>
            <person name="Jenkins J."/>
            <person name="Shu S."/>
            <person name="Yuan Y."/>
            <person name="Wessler S.R."/>
            <person name="Schmutz J."/>
            <person name="Willis J.H."/>
            <person name="Rokhsar D.S."/>
        </authorList>
    </citation>
    <scope>NUCLEOTIDE SEQUENCE [LARGE SCALE GENOMIC DNA]</scope>
    <source>
        <strain evidence="13">cv. DUN x IM62</strain>
    </source>
</reference>
<evidence type="ECO:0000256" key="6">
    <source>
        <dbReference type="ARBA" id="ARBA00023002"/>
    </source>
</evidence>
<organism evidence="12 13">
    <name type="scientific">Erythranthe guttata</name>
    <name type="common">Yellow monkey flower</name>
    <name type="synonym">Mimulus guttatus</name>
    <dbReference type="NCBI Taxonomy" id="4155"/>
    <lineage>
        <taxon>Eukaryota</taxon>
        <taxon>Viridiplantae</taxon>
        <taxon>Streptophyta</taxon>
        <taxon>Embryophyta</taxon>
        <taxon>Tracheophyta</taxon>
        <taxon>Spermatophyta</taxon>
        <taxon>Magnoliopsida</taxon>
        <taxon>eudicotyledons</taxon>
        <taxon>Gunneridae</taxon>
        <taxon>Pentapetalae</taxon>
        <taxon>asterids</taxon>
        <taxon>lamiids</taxon>
        <taxon>Lamiales</taxon>
        <taxon>Phrymaceae</taxon>
        <taxon>Erythranthe</taxon>
    </lineage>
</organism>
<dbReference type="InterPro" id="IPR002401">
    <property type="entry name" value="Cyt_P450_E_grp-I"/>
</dbReference>
<sequence length="499" mass="56764">MNAAIMLVVILVLLFLKKLGLFGSTEKLPPGPNTWQVLRKVSEFRKQPHIAFSNLAKVYGPIISLRLGGQFLIVASSAATAKEILKTQDRNFSGRFLPLVYYKIPSAEQSSVVMSKECNATWKFLRGMSQNFIFSNKSVESTAGLRKSKVLEMVDYLRSKRGEIVNLDNLMNSTVSNIISDVLVSRNVFDITKEDETNDHENMRALVNEIVDMVSSSVGLSDLFPFMRILDFCSRKKAMEIHKKLMHMWGDMVKERRSDRVHDVNYSARDFLDVLIDNSLTDDQIYVVFTELLIAGTDSSSITLVWLMAELIKNPDILRKVVEEVAKAFEGDLLIDEAILTESKYLQACIKETLRFHMPGPFLVPHRAIEKCKIHDYVIPKDSVVLVNTWDISLDPKYWKDASSFNPDRFLTGDSKIDFRGAHFEYTPFGAGRRMCPGFNLAFKSIQIVVASLVHYFDWSLPNGMDPTRIDTDSVFGTVLKKKQPLLLIPTPRDRNKMR</sequence>
<dbReference type="GO" id="GO:0020037">
    <property type="term" value="F:heme binding"/>
    <property type="evidence" value="ECO:0007669"/>
    <property type="project" value="InterPro"/>
</dbReference>
<evidence type="ECO:0000256" key="3">
    <source>
        <dbReference type="ARBA" id="ARBA00010617"/>
    </source>
</evidence>
<dbReference type="InterPro" id="IPR017972">
    <property type="entry name" value="Cyt_P450_CS"/>
</dbReference>
<feature type="signal peptide" evidence="11">
    <location>
        <begin position="1"/>
        <end position="20"/>
    </location>
</feature>
<dbReference type="FunFam" id="1.10.630.10:FF:000126">
    <property type="entry name" value="Predicted protein"/>
    <property type="match status" value="1"/>
</dbReference>
<proteinExistence type="inferred from homology"/>
<evidence type="ECO:0000256" key="7">
    <source>
        <dbReference type="ARBA" id="ARBA00023004"/>
    </source>
</evidence>
<evidence type="ECO:0000256" key="9">
    <source>
        <dbReference type="PIRSR" id="PIRSR602401-1"/>
    </source>
</evidence>
<dbReference type="Proteomes" id="UP000030748">
    <property type="component" value="Unassembled WGS sequence"/>
</dbReference>
<dbReference type="eggNOG" id="KOG0156">
    <property type="taxonomic scope" value="Eukaryota"/>
</dbReference>
<dbReference type="KEGG" id="egt:105958275"/>
<dbReference type="PANTHER" id="PTHR47950:SF49">
    <property type="entry name" value="CYTOCHROME P450"/>
    <property type="match status" value="1"/>
</dbReference>
<dbReference type="GO" id="GO:0005506">
    <property type="term" value="F:iron ion binding"/>
    <property type="evidence" value="ECO:0007669"/>
    <property type="project" value="InterPro"/>
</dbReference>
<dbReference type="PhylomeDB" id="A0A022RAE4"/>
<dbReference type="OMA" id="SITSYWP"/>
<evidence type="ECO:0000313" key="12">
    <source>
        <dbReference type="EMBL" id="EYU37231.1"/>
    </source>
</evidence>
<dbReference type="OrthoDB" id="1652605at2759"/>
<keyword evidence="5 9" id="KW-0479">Metal-binding</keyword>
<feature type="binding site" description="axial binding residue" evidence="9">
    <location>
        <position position="436"/>
    </location>
    <ligand>
        <name>heme</name>
        <dbReference type="ChEBI" id="CHEBI:30413"/>
    </ligand>
    <ligandPart>
        <name>Fe</name>
        <dbReference type="ChEBI" id="CHEBI:18248"/>
    </ligandPart>
</feature>
<dbReference type="EMBL" id="KI630556">
    <property type="protein sequence ID" value="EYU37231.1"/>
    <property type="molecule type" value="Genomic_DNA"/>
</dbReference>
<dbReference type="STRING" id="4155.A0A022RAE4"/>
<dbReference type="Pfam" id="PF00067">
    <property type="entry name" value="p450"/>
    <property type="match status" value="1"/>
</dbReference>
<evidence type="ECO:0000256" key="11">
    <source>
        <dbReference type="SAM" id="SignalP"/>
    </source>
</evidence>
<evidence type="ECO:0000313" key="13">
    <source>
        <dbReference type="Proteomes" id="UP000030748"/>
    </source>
</evidence>
<dbReference type="PROSITE" id="PS00086">
    <property type="entry name" value="CYTOCHROME_P450"/>
    <property type="match status" value="1"/>
</dbReference>
<dbReference type="SUPFAM" id="SSF48264">
    <property type="entry name" value="Cytochrome P450"/>
    <property type="match status" value="1"/>
</dbReference>
<evidence type="ECO:0000256" key="1">
    <source>
        <dbReference type="ARBA" id="ARBA00001971"/>
    </source>
</evidence>
<keyword evidence="6 10" id="KW-0560">Oxidoreductase</keyword>
<gene>
    <name evidence="12" type="ORF">MIMGU_mgv1a005037mg</name>
</gene>
<comment type="similarity">
    <text evidence="3 10">Belongs to the cytochrome P450 family.</text>
</comment>
<evidence type="ECO:0000256" key="8">
    <source>
        <dbReference type="ARBA" id="ARBA00023033"/>
    </source>
</evidence>
<keyword evidence="4 9" id="KW-0349">Heme</keyword>
<dbReference type="GO" id="GO:0016020">
    <property type="term" value="C:membrane"/>
    <property type="evidence" value="ECO:0000318"/>
    <property type="project" value="GO_Central"/>
</dbReference>
<evidence type="ECO:0000256" key="4">
    <source>
        <dbReference type="ARBA" id="ARBA00022617"/>
    </source>
</evidence>
<keyword evidence="11" id="KW-0732">Signal</keyword>
<dbReference type="PRINTS" id="PR00385">
    <property type="entry name" value="P450"/>
</dbReference>
<accession>A0A022RAE4</accession>
<evidence type="ECO:0008006" key="14">
    <source>
        <dbReference type="Google" id="ProtNLM"/>
    </source>
</evidence>
<protein>
    <recommendedName>
        <fullName evidence="14">Cytochrome P450</fullName>
    </recommendedName>
</protein>
<dbReference type="InterPro" id="IPR036396">
    <property type="entry name" value="Cyt_P450_sf"/>
</dbReference>
<evidence type="ECO:0000256" key="5">
    <source>
        <dbReference type="ARBA" id="ARBA00022723"/>
    </source>
</evidence>
<comment type="subcellular location">
    <subcellularLocation>
        <location evidence="2">Membrane</location>
        <topology evidence="2">Single-pass membrane protein</topology>
    </subcellularLocation>
</comment>
<dbReference type="Gene3D" id="1.10.630.10">
    <property type="entry name" value="Cytochrome P450"/>
    <property type="match status" value="1"/>
</dbReference>
<dbReference type="PRINTS" id="PR00463">
    <property type="entry name" value="EP450I"/>
</dbReference>
<dbReference type="AlphaFoldDB" id="A0A022RAE4"/>
<evidence type="ECO:0000256" key="2">
    <source>
        <dbReference type="ARBA" id="ARBA00004167"/>
    </source>
</evidence>
<dbReference type="GO" id="GO:0016709">
    <property type="term" value="F:oxidoreductase activity, acting on paired donors, with incorporation or reduction of molecular oxygen, NAD(P)H as one donor, and incorporation of one atom of oxygen"/>
    <property type="evidence" value="ECO:0000318"/>
    <property type="project" value="GO_Central"/>
</dbReference>
<evidence type="ECO:0000256" key="10">
    <source>
        <dbReference type="RuleBase" id="RU000461"/>
    </source>
</evidence>
<dbReference type="PANTHER" id="PTHR47950">
    <property type="entry name" value="CYTOCHROME P450, FAMILY 76, SUBFAMILY C, POLYPEPTIDE 5-RELATED"/>
    <property type="match status" value="1"/>
</dbReference>
<name>A0A022RAE4_ERYGU</name>
<feature type="chain" id="PRO_5001504991" description="Cytochrome P450" evidence="11">
    <location>
        <begin position="21"/>
        <end position="499"/>
    </location>
</feature>
<keyword evidence="7 9" id="KW-0408">Iron</keyword>
<comment type="cofactor">
    <cofactor evidence="1 9">
        <name>heme</name>
        <dbReference type="ChEBI" id="CHEBI:30413"/>
    </cofactor>
</comment>
<keyword evidence="8 10" id="KW-0503">Monooxygenase</keyword>
<dbReference type="InterPro" id="IPR001128">
    <property type="entry name" value="Cyt_P450"/>
</dbReference>